<name>A0AAE4TMU4_9GAMM</name>
<gene>
    <name evidence="2" type="ORF">ODY93_07065</name>
    <name evidence="3" type="ORF">QM089_09225</name>
</gene>
<organism evidence="3 5">
    <name type="scientific">Shewanella xiamenensis</name>
    <dbReference type="NCBI Taxonomy" id="332186"/>
    <lineage>
        <taxon>Bacteria</taxon>
        <taxon>Pseudomonadati</taxon>
        <taxon>Pseudomonadota</taxon>
        <taxon>Gammaproteobacteria</taxon>
        <taxon>Alteromonadales</taxon>
        <taxon>Shewanellaceae</taxon>
        <taxon>Shewanella</taxon>
    </lineage>
</organism>
<reference evidence="3" key="2">
    <citation type="submission" date="2023-05" db="EMBL/GenBank/DDBJ databases">
        <title>Colonisation of extended spectrum b-lactamase- and carbapenemase-producing bacteria on hospital surfaces from low- and middle-income countries.</title>
        <authorList>
            <person name="Nieto-Rosado M."/>
            <person name="Sands K."/>
            <person name="Iregbu K."/>
            <person name="Zahra R."/>
            <person name="Mazarati J.B."/>
            <person name="Mehtar S."/>
            <person name="Barnards-Group B."/>
            <person name="Walsh T.R."/>
        </authorList>
    </citation>
    <scope>NUCLEOTIDE SEQUENCE</scope>
    <source>
        <strain evidence="3">PP-E493</strain>
    </source>
</reference>
<evidence type="ECO:0000313" key="4">
    <source>
        <dbReference type="Proteomes" id="UP001159075"/>
    </source>
</evidence>
<dbReference type="Proteomes" id="UP001187859">
    <property type="component" value="Unassembled WGS sequence"/>
</dbReference>
<feature type="transmembrane region" description="Helical" evidence="1">
    <location>
        <begin position="34"/>
        <end position="54"/>
    </location>
</feature>
<dbReference type="EMBL" id="JAOTLW010000006">
    <property type="protein sequence ID" value="MDI5831319.1"/>
    <property type="molecule type" value="Genomic_DNA"/>
</dbReference>
<keyword evidence="1" id="KW-0812">Transmembrane</keyword>
<evidence type="ECO:0000256" key="1">
    <source>
        <dbReference type="SAM" id="Phobius"/>
    </source>
</evidence>
<feature type="transmembrane region" description="Helical" evidence="1">
    <location>
        <begin position="130"/>
        <end position="159"/>
    </location>
</feature>
<dbReference type="RefSeq" id="WP_047533424.1">
    <property type="nucleotide sequence ID" value="NZ_BLRE01000005.1"/>
</dbReference>
<comment type="caution">
    <text evidence="3">The sequence shown here is derived from an EMBL/GenBank/DDBJ whole genome shotgun (WGS) entry which is preliminary data.</text>
</comment>
<keyword evidence="1" id="KW-0472">Membrane</keyword>
<evidence type="ECO:0000313" key="2">
    <source>
        <dbReference type="EMBL" id="MDI5831319.1"/>
    </source>
</evidence>
<accession>A0AAE4TMU4</accession>
<evidence type="ECO:0000313" key="5">
    <source>
        <dbReference type="Proteomes" id="UP001187859"/>
    </source>
</evidence>
<dbReference type="EMBL" id="JASGOQ010000001">
    <property type="protein sequence ID" value="MDV5390430.1"/>
    <property type="molecule type" value="Genomic_DNA"/>
</dbReference>
<keyword evidence="1" id="KW-1133">Transmembrane helix</keyword>
<sequence length="338" mass="37731">MVDIQFSEHSLKQRLAKILTVPKWTKQPIVTAKAFLQSLTIAQRCYLLALIALLLFQSDIWLAAIITAVALIIEFWPKFAIAWHSLAGKAIFLLFYAVIANFALAASGSVVNEITGVSASHLSYTHNFAILLYLPIWFVCISILALLLLQIVIPCYLLFHIGLRILGLETNQQDNKKRFVVTTAFLRMVLSVVLLMNLVAISDGETLLENVANKIQKNEKVSLANTVVEVKITEKAQTEAEKAANDLTMQSADGTIESLRTFGHTYYKGIRELIALFAYKFEADGRSRCEKLANSVVVELNDYEILEITESANEKYGYHFEVKKCISPAFGQIASPPK</sequence>
<feature type="transmembrane region" description="Helical" evidence="1">
    <location>
        <begin position="91"/>
        <end position="110"/>
    </location>
</feature>
<dbReference type="Proteomes" id="UP001159075">
    <property type="component" value="Unassembled WGS sequence"/>
</dbReference>
<feature type="transmembrane region" description="Helical" evidence="1">
    <location>
        <begin position="179"/>
        <end position="201"/>
    </location>
</feature>
<dbReference type="AlphaFoldDB" id="A0AAE4TMU4"/>
<evidence type="ECO:0008006" key="6">
    <source>
        <dbReference type="Google" id="ProtNLM"/>
    </source>
</evidence>
<feature type="transmembrane region" description="Helical" evidence="1">
    <location>
        <begin position="60"/>
        <end position="79"/>
    </location>
</feature>
<reference evidence="2 4" key="1">
    <citation type="submission" date="2022-09" db="EMBL/GenBank/DDBJ databases">
        <title>The outer-membrane cytochrome OmcA is essential for infection of Shewanella oneidensis by a zebrafish-associated bacteriophage.</title>
        <authorList>
            <person name="Grenfell A.W."/>
            <person name="Intile P."/>
            <person name="Mcfarlane J."/>
            <person name="Leung D."/>
            <person name="Abdalla K."/>
            <person name="Wold M."/>
            <person name="Kees E."/>
            <person name="Gralnick J."/>
        </authorList>
    </citation>
    <scope>NUCLEOTIDE SEQUENCE [LARGE SCALE GENOMIC DNA]</scope>
    <source>
        <strain evidence="2 4">NF-5</strain>
    </source>
</reference>
<keyword evidence="4" id="KW-1185">Reference proteome</keyword>
<proteinExistence type="predicted"/>
<evidence type="ECO:0000313" key="3">
    <source>
        <dbReference type="EMBL" id="MDV5390430.1"/>
    </source>
</evidence>
<protein>
    <recommendedName>
        <fullName evidence="6">Permease</fullName>
    </recommendedName>
</protein>